<dbReference type="GO" id="GO:0005524">
    <property type="term" value="F:ATP binding"/>
    <property type="evidence" value="ECO:0007669"/>
    <property type="project" value="UniProtKB-KW"/>
</dbReference>
<reference evidence="6 7" key="1">
    <citation type="submission" date="2019-02" db="EMBL/GenBank/DDBJ databases">
        <title>Deep-cultivation of Planctomycetes and their phenomic and genomic characterization uncovers novel biology.</title>
        <authorList>
            <person name="Wiegand S."/>
            <person name="Jogler M."/>
            <person name="Boedeker C."/>
            <person name="Pinto D."/>
            <person name="Vollmers J."/>
            <person name="Rivas-Marin E."/>
            <person name="Kohn T."/>
            <person name="Peeters S.H."/>
            <person name="Heuer A."/>
            <person name="Rast P."/>
            <person name="Oberbeckmann S."/>
            <person name="Bunk B."/>
            <person name="Jeske O."/>
            <person name="Meyerdierks A."/>
            <person name="Storesund J.E."/>
            <person name="Kallscheuer N."/>
            <person name="Luecker S."/>
            <person name="Lage O.M."/>
            <person name="Pohl T."/>
            <person name="Merkel B.J."/>
            <person name="Hornburger P."/>
            <person name="Mueller R.-W."/>
            <person name="Bruemmer F."/>
            <person name="Labrenz M."/>
            <person name="Spormann A.M."/>
            <person name="Op den Camp H."/>
            <person name="Overmann J."/>
            <person name="Amann R."/>
            <person name="Jetten M.S.M."/>
            <person name="Mascher T."/>
            <person name="Medema M.H."/>
            <person name="Devos D.P."/>
            <person name="Kaster A.-K."/>
            <person name="Ovreas L."/>
            <person name="Rohde M."/>
            <person name="Galperin M.Y."/>
            <person name="Jogler C."/>
        </authorList>
    </citation>
    <scope>NUCLEOTIDE SEQUENCE [LARGE SCALE GENOMIC DNA]</scope>
    <source>
        <strain evidence="6 7">Mal48</strain>
    </source>
</reference>
<organism evidence="6 7">
    <name type="scientific">Thalassoglobus polymorphus</name>
    <dbReference type="NCBI Taxonomy" id="2527994"/>
    <lineage>
        <taxon>Bacteria</taxon>
        <taxon>Pseudomonadati</taxon>
        <taxon>Planctomycetota</taxon>
        <taxon>Planctomycetia</taxon>
        <taxon>Planctomycetales</taxon>
        <taxon>Planctomycetaceae</taxon>
        <taxon>Thalassoglobus</taxon>
    </lineage>
</organism>
<dbReference type="InterPro" id="IPR003593">
    <property type="entry name" value="AAA+_ATPase"/>
</dbReference>
<dbReference type="Gene3D" id="3.40.50.300">
    <property type="entry name" value="P-loop containing nucleotide triphosphate hydrolases"/>
    <property type="match status" value="1"/>
</dbReference>
<dbReference type="GO" id="GO:0098796">
    <property type="term" value="C:membrane protein complex"/>
    <property type="evidence" value="ECO:0007669"/>
    <property type="project" value="UniProtKB-ARBA"/>
</dbReference>
<dbReference type="PROSITE" id="PS50893">
    <property type="entry name" value="ABC_TRANSPORTER_2"/>
    <property type="match status" value="1"/>
</dbReference>
<evidence type="ECO:0000256" key="4">
    <source>
        <dbReference type="ARBA" id="ARBA00038388"/>
    </source>
</evidence>
<name>A0A517QNA2_9PLAN</name>
<accession>A0A517QNA2</accession>
<dbReference type="CDD" id="cd03255">
    <property type="entry name" value="ABC_MJ0796_LolCDE_FtsE"/>
    <property type="match status" value="1"/>
</dbReference>
<keyword evidence="2" id="KW-0547">Nucleotide-binding</keyword>
<dbReference type="PROSITE" id="PS00211">
    <property type="entry name" value="ABC_TRANSPORTER_1"/>
    <property type="match status" value="1"/>
</dbReference>
<dbReference type="PANTHER" id="PTHR24220:SF86">
    <property type="entry name" value="ABC TRANSPORTER ABCH.1"/>
    <property type="match status" value="1"/>
</dbReference>
<dbReference type="InterPro" id="IPR017911">
    <property type="entry name" value="MacB-like_ATP-bd"/>
</dbReference>
<dbReference type="SMART" id="SM00382">
    <property type="entry name" value="AAA"/>
    <property type="match status" value="1"/>
</dbReference>
<evidence type="ECO:0000313" key="7">
    <source>
        <dbReference type="Proteomes" id="UP000315724"/>
    </source>
</evidence>
<dbReference type="InterPro" id="IPR017871">
    <property type="entry name" value="ABC_transporter-like_CS"/>
</dbReference>
<dbReference type="InterPro" id="IPR015854">
    <property type="entry name" value="ABC_transpr_LolD-like"/>
</dbReference>
<proteinExistence type="inferred from homology"/>
<dbReference type="PANTHER" id="PTHR24220">
    <property type="entry name" value="IMPORT ATP-BINDING PROTEIN"/>
    <property type="match status" value="1"/>
</dbReference>
<dbReference type="EMBL" id="CP036267">
    <property type="protein sequence ID" value="QDT33118.1"/>
    <property type="molecule type" value="Genomic_DNA"/>
</dbReference>
<dbReference type="SUPFAM" id="SSF52540">
    <property type="entry name" value="P-loop containing nucleoside triphosphate hydrolases"/>
    <property type="match status" value="1"/>
</dbReference>
<keyword evidence="7" id="KW-1185">Reference proteome</keyword>
<sequence length="258" mass="28121">MSVESPPPLRVEQLSKQFRQGASLVNALTEFDLTVHQGEFVAIMGASGSGKSTLLHLMAGLTRPDTGRVCVEGQELAKLSDAALTRFRRRRIGIVFQSLNLIPALNVDENISVPLQADNAPSEAYQKVDKIVERLGLSGRRTHRPGSLSGGEQQRVAIARALIPDPALILADEPTGNLDSVNSENICRILQQLNREDERAIVLVTHEPEVAMWADRIVILKDGELLSELATNDFSSPQSLATAYHELVGTTEQQVLTS</sequence>
<evidence type="ECO:0000256" key="2">
    <source>
        <dbReference type="ARBA" id="ARBA00022741"/>
    </source>
</evidence>
<evidence type="ECO:0000256" key="3">
    <source>
        <dbReference type="ARBA" id="ARBA00022840"/>
    </source>
</evidence>
<dbReference type="GO" id="GO:0022857">
    <property type="term" value="F:transmembrane transporter activity"/>
    <property type="evidence" value="ECO:0007669"/>
    <property type="project" value="TreeGrafter"/>
</dbReference>
<feature type="domain" description="ABC transporter" evidence="5">
    <location>
        <begin position="9"/>
        <end position="247"/>
    </location>
</feature>
<dbReference type="GO" id="GO:0016887">
    <property type="term" value="F:ATP hydrolysis activity"/>
    <property type="evidence" value="ECO:0007669"/>
    <property type="project" value="InterPro"/>
</dbReference>
<dbReference type="Proteomes" id="UP000315724">
    <property type="component" value="Chromosome"/>
</dbReference>
<dbReference type="GO" id="GO:0005886">
    <property type="term" value="C:plasma membrane"/>
    <property type="evidence" value="ECO:0007669"/>
    <property type="project" value="TreeGrafter"/>
</dbReference>
<dbReference type="InterPro" id="IPR027417">
    <property type="entry name" value="P-loop_NTPase"/>
</dbReference>
<evidence type="ECO:0000259" key="5">
    <source>
        <dbReference type="PROSITE" id="PS50893"/>
    </source>
</evidence>
<evidence type="ECO:0000313" key="6">
    <source>
        <dbReference type="EMBL" id="QDT33118.1"/>
    </source>
</evidence>
<dbReference type="FunFam" id="3.40.50.300:FF:000032">
    <property type="entry name" value="Export ABC transporter ATP-binding protein"/>
    <property type="match status" value="1"/>
</dbReference>
<dbReference type="InterPro" id="IPR003439">
    <property type="entry name" value="ABC_transporter-like_ATP-bd"/>
</dbReference>
<dbReference type="KEGG" id="tpol:Mal48_23700"/>
<dbReference type="RefSeq" id="WP_145198929.1">
    <property type="nucleotide sequence ID" value="NZ_CP036267.1"/>
</dbReference>
<keyword evidence="3 6" id="KW-0067">ATP-binding</keyword>
<dbReference type="AlphaFoldDB" id="A0A517QNA2"/>
<dbReference type="Pfam" id="PF00005">
    <property type="entry name" value="ABC_tran"/>
    <property type="match status" value="1"/>
</dbReference>
<dbReference type="OrthoDB" id="273392at2"/>
<evidence type="ECO:0000256" key="1">
    <source>
        <dbReference type="ARBA" id="ARBA00022448"/>
    </source>
</evidence>
<keyword evidence="1" id="KW-0813">Transport</keyword>
<protein>
    <submittedName>
        <fullName evidence="6">ABC transporter ATP-binding protein YxdL</fullName>
    </submittedName>
</protein>
<comment type="similarity">
    <text evidence="4">Belongs to the ABC transporter superfamily. Macrolide exporter (TC 3.A.1.122) family.</text>
</comment>
<gene>
    <name evidence="6" type="primary">yxdL</name>
    <name evidence="6" type="ORF">Mal48_23700</name>
</gene>